<dbReference type="RefSeq" id="WP_090532014.1">
    <property type="nucleotide sequence ID" value="NZ_FNRQ01000002.1"/>
</dbReference>
<evidence type="ECO:0000313" key="3">
    <source>
        <dbReference type="EMBL" id="SEA62312.1"/>
    </source>
</evidence>
<reference evidence="4" key="1">
    <citation type="submission" date="2016-10" db="EMBL/GenBank/DDBJ databases">
        <authorList>
            <person name="Varghese N."/>
            <person name="Submissions S."/>
        </authorList>
    </citation>
    <scope>NUCLEOTIDE SEQUENCE [LARGE SCALE GENOMIC DNA]</scope>
    <source>
        <strain evidence="4">LMG 24000</strain>
    </source>
</reference>
<dbReference type="EMBL" id="FNRQ01000002">
    <property type="protein sequence ID" value="SEA62312.1"/>
    <property type="molecule type" value="Genomic_DNA"/>
</dbReference>
<name>A0A1H4CQC6_9BURK</name>
<keyword evidence="3" id="KW-0808">Transferase</keyword>
<accession>A0A1H4CQC6</accession>
<gene>
    <name evidence="3" type="ORF">SAMN05192564_102415</name>
</gene>
<dbReference type="OrthoDB" id="9787293at2"/>
<dbReference type="GO" id="GO:0016758">
    <property type="term" value="F:hexosyltransferase activity"/>
    <property type="evidence" value="ECO:0007669"/>
    <property type="project" value="TreeGrafter"/>
</dbReference>
<sequence>MKILILSFYFTPDLSAGSFRTAALVDALVKVLPADATIDVLTTQPNRYASFNHAVPEKEKQGNVNVRRIPLPSHKSGMSDQAKAFFAYFKAVRAIVRGQHYDMVYATSSRLFTAFLGAMVARRTRSLLYLDIRDIFVDTIKDVLPGRISSFGLPVFRLIERFTFNRADRINLVSAGFLPYFRERFPDKYYDCFTNGIDDAFLQAPPLEGVRSTHERKQVLYAGNIGEGQGLHRILPELARRCADRFEFLVVGDGGRRAALEAALTENGVDNVTISAPVSRAELIVLYEAADVLFLHLNAYPAFLKVLPSKLFEYGALGKPVLAGVGGYAREFIETEVNGAAVFSPCDAQAAEKALRGLPLGQVDRRLFTDKFKRANIMEGFAHVLKNVAMRQEEL</sequence>
<dbReference type="PANTHER" id="PTHR45947">
    <property type="entry name" value="SULFOQUINOVOSYL TRANSFERASE SQD2"/>
    <property type="match status" value="1"/>
</dbReference>
<dbReference type="InterPro" id="IPR028098">
    <property type="entry name" value="Glyco_trans_4-like_N"/>
</dbReference>
<evidence type="ECO:0000259" key="1">
    <source>
        <dbReference type="Pfam" id="PF00534"/>
    </source>
</evidence>
<dbReference type="Pfam" id="PF00534">
    <property type="entry name" value="Glycos_transf_1"/>
    <property type="match status" value="1"/>
</dbReference>
<proteinExistence type="predicted"/>
<dbReference type="AlphaFoldDB" id="A0A1H4CQC6"/>
<dbReference type="Proteomes" id="UP000198638">
    <property type="component" value="Unassembled WGS sequence"/>
</dbReference>
<dbReference type="Pfam" id="PF13579">
    <property type="entry name" value="Glyco_trans_4_4"/>
    <property type="match status" value="1"/>
</dbReference>
<dbReference type="InterPro" id="IPR001296">
    <property type="entry name" value="Glyco_trans_1"/>
</dbReference>
<evidence type="ECO:0000313" key="4">
    <source>
        <dbReference type="Proteomes" id="UP000198638"/>
    </source>
</evidence>
<keyword evidence="4" id="KW-1185">Reference proteome</keyword>
<protein>
    <submittedName>
        <fullName evidence="3">Glycosyltransferase involved in cell wall bisynthesis</fullName>
    </submittedName>
</protein>
<dbReference type="InterPro" id="IPR050194">
    <property type="entry name" value="Glycosyltransferase_grp1"/>
</dbReference>
<dbReference type="SUPFAM" id="SSF53756">
    <property type="entry name" value="UDP-Glycosyltransferase/glycogen phosphorylase"/>
    <property type="match status" value="1"/>
</dbReference>
<feature type="domain" description="Glycosyl transferase family 1" evidence="1">
    <location>
        <begin position="214"/>
        <end position="356"/>
    </location>
</feature>
<dbReference type="Gene3D" id="3.40.50.2000">
    <property type="entry name" value="Glycogen Phosphorylase B"/>
    <property type="match status" value="2"/>
</dbReference>
<dbReference type="PANTHER" id="PTHR45947:SF3">
    <property type="entry name" value="SULFOQUINOVOSYL TRANSFERASE SQD2"/>
    <property type="match status" value="1"/>
</dbReference>
<dbReference type="CDD" id="cd03794">
    <property type="entry name" value="GT4_WbuB-like"/>
    <property type="match status" value="1"/>
</dbReference>
<feature type="domain" description="Glycosyltransferase subfamily 4-like N-terminal" evidence="2">
    <location>
        <begin position="36"/>
        <end position="187"/>
    </location>
</feature>
<dbReference type="STRING" id="83784.SAMN05192564_102415"/>
<organism evidence="3 4">
    <name type="scientific">Paraburkholderia sartisoli</name>
    <dbReference type="NCBI Taxonomy" id="83784"/>
    <lineage>
        <taxon>Bacteria</taxon>
        <taxon>Pseudomonadati</taxon>
        <taxon>Pseudomonadota</taxon>
        <taxon>Betaproteobacteria</taxon>
        <taxon>Burkholderiales</taxon>
        <taxon>Burkholderiaceae</taxon>
        <taxon>Paraburkholderia</taxon>
    </lineage>
</organism>
<evidence type="ECO:0000259" key="2">
    <source>
        <dbReference type="Pfam" id="PF13579"/>
    </source>
</evidence>